<dbReference type="Pfam" id="PF03180">
    <property type="entry name" value="Lipoprotein_9"/>
    <property type="match status" value="1"/>
</dbReference>
<reference evidence="9" key="1">
    <citation type="submission" date="2021-03" db="EMBL/GenBank/DDBJ databases">
        <title>Antimicrobial resistance genes in bacteria isolated from Japanese honey, and their potential for conferring macrolide and lincosamide resistance in the American foulbrood pathogen Paenibacillus larvae.</title>
        <authorList>
            <person name="Okamoto M."/>
            <person name="Kumagai M."/>
            <person name="Kanamori H."/>
            <person name="Takamatsu D."/>
        </authorList>
    </citation>
    <scope>NUCLEOTIDE SEQUENCE</scope>
    <source>
        <strain evidence="9">J40TS1</strain>
    </source>
</reference>
<dbReference type="EMBL" id="BOSE01000008">
    <property type="protein sequence ID" value="GIP18228.1"/>
    <property type="molecule type" value="Genomic_DNA"/>
</dbReference>
<feature type="chain" id="PRO_5039261013" description="Lipoprotein" evidence="8">
    <location>
        <begin position="22"/>
        <end position="279"/>
    </location>
</feature>
<keyword evidence="2 8" id="KW-0732">Signal</keyword>
<evidence type="ECO:0000256" key="4">
    <source>
        <dbReference type="ARBA" id="ARBA00023139"/>
    </source>
</evidence>
<evidence type="ECO:0000313" key="9">
    <source>
        <dbReference type="EMBL" id="GIP18228.1"/>
    </source>
</evidence>
<evidence type="ECO:0000256" key="7">
    <source>
        <dbReference type="PIRSR" id="PIRSR002854-1"/>
    </source>
</evidence>
<evidence type="ECO:0000256" key="1">
    <source>
        <dbReference type="ARBA" id="ARBA00004635"/>
    </source>
</evidence>
<dbReference type="SUPFAM" id="SSF53850">
    <property type="entry name" value="Periplasmic binding protein-like II"/>
    <property type="match status" value="1"/>
</dbReference>
<dbReference type="PANTHER" id="PTHR30429:SF0">
    <property type="entry name" value="METHIONINE-BINDING LIPOPROTEIN METQ"/>
    <property type="match status" value="1"/>
</dbReference>
<evidence type="ECO:0000256" key="3">
    <source>
        <dbReference type="ARBA" id="ARBA00023136"/>
    </source>
</evidence>
<comment type="subcellular location">
    <subcellularLocation>
        <location evidence="1">Membrane</location>
        <topology evidence="1">Lipid-anchor</topology>
    </subcellularLocation>
</comment>
<feature type="signal peptide" evidence="8">
    <location>
        <begin position="1"/>
        <end position="21"/>
    </location>
</feature>
<dbReference type="PANTHER" id="PTHR30429">
    <property type="entry name" value="D-METHIONINE-BINDING LIPOPROTEIN METQ"/>
    <property type="match status" value="1"/>
</dbReference>
<gene>
    <name evidence="9" type="ORF">J40TS1_38700</name>
</gene>
<comment type="similarity">
    <text evidence="6">Belongs to the nlpA lipoprotein family.</text>
</comment>
<evidence type="ECO:0000313" key="10">
    <source>
        <dbReference type="Proteomes" id="UP000683139"/>
    </source>
</evidence>
<evidence type="ECO:0000256" key="8">
    <source>
        <dbReference type="SAM" id="SignalP"/>
    </source>
</evidence>
<accession>A0A919YWT7</accession>
<evidence type="ECO:0000256" key="5">
    <source>
        <dbReference type="ARBA" id="ARBA00023288"/>
    </source>
</evidence>
<proteinExistence type="inferred from homology"/>
<name>A0A919YWT7_9BACL</name>
<dbReference type="Proteomes" id="UP000683139">
    <property type="component" value="Unassembled WGS sequence"/>
</dbReference>
<dbReference type="PROSITE" id="PS51257">
    <property type="entry name" value="PROKAR_LIPOPROTEIN"/>
    <property type="match status" value="1"/>
</dbReference>
<dbReference type="Gene3D" id="3.40.190.10">
    <property type="entry name" value="Periplasmic binding protein-like II"/>
    <property type="match status" value="2"/>
</dbReference>
<protein>
    <recommendedName>
        <fullName evidence="6">Lipoprotein</fullName>
    </recommendedName>
</protein>
<keyword evidence="10" id="KW-1185">Reference proteome</keyword>
<dbReference type="RefSeq" id="WP_213518423.1">
    <property type="nucleotide sequence ID" value="NZ_BOSE01000008.1"/>
</dbReference>
<evidence type="ECO:0000256" key="2">
    <source>
        <dbReference type="ARBA" id="ARBA00022729"/>
    </source>
</evidence>
<sequence length="279" mass="30663">MKKILYTILLCVVVLTACGQADKESNQSQNQNGAGSANNQPVTLKVASLIPPMTEILELVKPELAKEGIELELVVLSDNVQPNTALAANEVDANFFQHVPYMEEFNRNNDAELVSVVPIYFANYGVYAKNYSSMDELPEGAVIAIANDVSNVDRSLSLLAQHGVITLKEKTGSFYTQGDIIENPKNYKFEEIDLLMLARMYDDADAVVMTPAYAAPLGLTPKHDALLTEGVENDFAITLVARKDNVDSEPIQKLAKAMTSEPVRQFLQDNYDETAIPAF</sequence>
<keyword evidence="5 6" id="KW-0449">Lipoprotein</keyword>
<dbReference type="PIRSF" id="PIRSF002854">
    <property type="entry name" value="MetQ"/>
    <property type="match status" value="1"/>
</dbReference>
<keyword evidence="4" id="KW-0564">Palmitate</keyword>
<comment type="caution">
    <text evidence="9">The sequence shown here is derived from an EMBL/GenBank/DDBJ whole genome shotgun (WGS) entry which is preliminary data.</text>
</comment>
<dbReference type="InterPro" id="IPR004872">
    <property type="entry name" value="Lipoprotein_NlpA"/>
</dbReference>
<keyword evidence="3" id="KW-0472">Membrane</keyword>
<feature type="lipid moiety-binding region" description="S-diacylglycerol cysteine" evidence="7">
    <location>
        <position position="18"/>
    </location>
</feature>
<organism evidence="9 10">
    <name type="scientific">Paenibacillus montaniterrae</name>
    <dbReference type="NCBI Taxonomy" id="429341"/>
    <lineage>
        <taxon>Bacteria</taxon>
        <taxon>Bacillati</taxon>
        <taxon>Bacillota</taxon>
        <taxon>Bacilli</taxon>
        <taxon>Bacillales</taxon>
        <taxon>Paenibacillaceae</taxon>
        <taxon>Paenibacillus</taxon>
    </lineage>
</organism>
<evidence type="ECO:0000256" key="6">
    <source>
        <dbReference type="PIRNR" id="PIRNR002854"/>
    </source>
</evidence>
<dbReference type="GO" id="GO:0016020">
    <property type="term" value="C:membrane"/>
    <property type="evidence" value="ECO:0007669"/>
    <property type="project" value="UniProtKB-SubCell"/>
</dbReference>
<dbReference type="AlphaFoldDB" id="A0A919YWT7"/>